<evidence type="ECO:0000313" key="2">
    <source>
        <dbReference type="Proteomes" id="UP000314294"/>
    </source>
</evidence>
<proteinExistence type="predicted"/>
<protein>
    <submittedName>
        <fullName evidence="1">Uncharacterized protein</fullName>
    </submittedName>
</protein>
<gene>
    <name evidence="1" type="ORF">EYF80_042671</name>
</gene>
<organism evidence="1 2">
    <name type="scientific">Liparis tanakae</name>
    <name type="common">Tanaka's snailfish</name>
    <dbReference type="NCBI Taxonomy" id="230148"/>
    <lineage>
        <taxon>Eukaryota</taxon>
        <taxon>Metazoa</taxon>
        <taxon>Chordata</taxon>
        <taxon>Craniata</taxon>
        <taxon>Vertebrata</taxon>
        <taxon>Euteleostomi</taxon>
        <taxon>Actinopterygii</taxon>
        <taxon>Neopterygii</taxon>
        <taxon>Teleostei</taxon>
        <taxon>Neoteleostei</taxon>
        <taxon>Acanthomorphata</taxon>
        <taxon>Eupercaria</taxon>
        <taxon>Perciformes</taxon>
        <taxon>Cottioidei</taxon>
        <taxon>Cottales</taxon>
        <taxon>Liparidae</taxon>
        <taxon>Liparis</taxon>
    </lineage>
</organism>
<comment type="caution">
    <text evidence="1">The sequence shown here is derived from an EMBL/GenBank/DDBJ whole genome shotgun (WGS) entry which is preliminary data.</text>
</comment>
<dbReference type="AlphaFoldDB" id="A0A4Z2G0X7"/>
<keyword evidence="2" id="KW-1185">Reference proteome</keyword>
<name>A0A4Z2G0X7_9TELE</name>
<dbReference type="Proteomes" id="UP000314294">
    <property type="component" value="Unassembled WGS sequence"/>
</dbReference>
<dbReference type="EMBL" id="SRLO01000756">
    <property type="protein sequence ID" value="TNN47167.1"/>
    <property type="molecule type" value="Genomic_DNA"/>
</dbReference>
<accession>A0A4Z2G0X7</accession>
<sequence length="74" mass="8441">MNSRMSSQPWRRLQARLGEEGAALLTRNSSSRRMDPIMECEDGVTESQVPQHQTLWTPSLSRHATLTHAQVFAY</sequence>
<reference evidence="1 2" key="1">
    <citation type="submission" date="2019-03" db="EMBL/GenBank/DDBJ databases">
        <title>First draft genome of Liparis tanakae, snailfish: a comprehensive survey of snailfish specific genes.</title>
        <authorList>
            <person name="Kim W."/>
            <person name="Song I."/>
            <person name="Jeong J.-H."/>
            <person name="Kim D."/>
            <person name="Kim S."/>
            <person name="Ryu S."/>
            <person name="Song J.Y."/>
            <person name="Lee S.K."/>
        </authorList>
    </citation>
    <scope>NUCLEOTIDE SEQUENCE [LARGE SCALE GENOMIC DNA]</scope>
    <source>
        <tissue evidence="1">Muscle</tissue>
    </source>
</reference>
<evidence type="ECO:0000313" key="1">
    <source>
        <dbReference type="EMBL" id="TNN47167.1"/>
    </source>
</evidence>